<comment type="caution">
    <text evidence="3">The sequence shown here is derived from an EMBL/GenBank/DDBJ whole genome shotgun (WGS) entry which is preliminary data.</text>
</comment>
<feature type="compositionally biased region" description="Basic and acidic residues" evidence="1">
    <location>
        <begin position="9"/>
        <end position="32"/>
    </location>
</feature>
<dbReference type="InterPro" id="IPR011041">
    <property type="entry name" value="Quinoprot_gluc/sorb_DH_b-prop"/>
</dbReference>
<reference evidence="3" key="2">
    <citation type="journal article" date="2020" name="Microorganisms">
        <title>Osmotic Adaptation and Compatible Solute Biosynthesis of Phototrophic Bacteria as Revealed from Genome Analyses.</title>
        <authorList>
            <person name="Imhoff J.F."/>
            <person name="Rahn T."/>
            <person name="Kunzel S."/>
            <person name="Keller A."/>
            <person name="Neulinger S.C."/>
        </authorList>
    </citation>
    <scope>NUCLEOTIDE SEQUENCE</scope>
    <source>
        <strain evidence="3">IM 151</strain>
    </source>
</reference>
<protein>
    <recommendedName>
        <fullName evidence="2">Glucose/Sorbosone dehydrogenase domain-containing protein</fullName>
    </recommendedName>
</protein>
<dbReference type="PANTHER" id="PTHR19328">
    <property type="entry name" value="HEDGEHOG-INTERACTING PROTEIN"/>
    <property type="match status" value="1"/>
</dbReference>
<dbReference type="Pfam" id="PF07995">
    <property type="entry name" value="GSDH"/>
    <property type="match status" value="1"/>
</dbReference>
<evidence type="ECO:0000256" key="1">
    <source>
        <dbReference type="SAM" id="MobiDB-lite"/>
    </source>
</evidence>
<sequence>MRLARPHHPRAEQREGSADGPGPERLRCDDTAGHQLPGREPSVPLAGSAWQRLRCTSGPFVVGRSQMSRNHLRPRWDWWLTVATITVALASAWVSAEAQPLDTRVLASGLSQPVFATSAPGVGLAVVERGGTVRLLQGSSSSTLLTLPVATAGEQGLLGLAFDPGWNDPASAGYRRFFVDYSDASTGETVVASWRANAAGTAADPSSRSEVLRIAQPPYTNHKAGWIGFKPGDADHLYIATGDGGSANDPLNNAQDKGSLLGKILRVDVNGDDFAADPMRNYAVPTDNPFVGQTGARGEIFAYGLRNPWRNGFDRLTGDLWIGDVGQGEREEVDFIAAGSGGGQNFGWRMREGDIPTPGISDPLPADLSEPLLVYDHGEGQAITGGYVVRDTGSPLYGRYVFGDFVSGRIWSVAADGLPKSFADATEITSWLEAGAAGPLGGIVSFGEGAAGELLIVDFNGRVIQVVPEPATLALWSAGLVLVVARTRRRRDRAAG</sequence>
<organism evidence="3 4">
    <name type="scientific">Rubrivivax gelatinosus</name>
    <name type="common">Rhodocyclus gelatinosus</name>
    <name type="synonym">Rhodopseudomonas gelatinosa</name>
    <dbReference type="NCBI Taxonomy" id="28068"/>
    <lineage>
        <taxon>Bacteria</taxon>
        <taxon>Pseudomonadati</taxon>
        <taxon>Pseudomonadota</taxon>
        <taxon>Betaproteobacteria</taxon>
        <taxon>Burkholderiales</taxon>
        <taxon>Sphaerotilaceae</taxon>
        <taxon>Rubrivivax</taxon>
    </lineage>
</organism>
<dbReference type="Proteomes" id="UP001041814">
    <property type="component" value="Unassembled WGS sequence"/>
</dbReference>
<dbReference type="PANTHER" id="PTHR19328:SF75">
    <property type="entry name" value="ALDOSE SUGAR DEHYDROGENASE YLII"/>
    <property type="match status" value="1"/>
</dbReference>
<evidence type="ECO:0000313" key="3">
    <source>
        <dbReference type="EMBL" id="MBK1714375.1"/>
    </source>
</evidence>
<dbReference type="SUPFAM" id="SSF50952">
    <property type="entry name" value="Soluble quinoprotein glucose dehydrogenase"/>
    <property type="match status" value="1"/>
</dbReference>
<proteinExistence type="predicted"/>
<evidence type="ECO:0000313" key="4">
    <source>
        <dbReference type="Proteomes" id="UP001041814"/>
    </source>
</evidence>
<keyword evidence="4" id="KW-1185">Reference proteome</keyword>
<evidence type="ECO:0000259" key="2">
    <source>
        <dbReference type="Pfam" id="PF07995"/>
    </source>
</evidence>
<dbReference type="InterPro" id="IPR011042">
    <property type="entry name" value="6-blade_b-propeller_TolB-like"/>
</dbReference>
<reference evidence="3" key="1">
    <citation type="submission" date="2017-08" db="EMBL/GenBank/DDBJ databases">
        <authorList>
            <person name="Imhoff J.F."/>
            <person name="Rahn T."/>
            <person name="Kuenzel S."/>
            <person name="Neulinger S.C."/>
        </authorList>
    </citation>
    <scope>NUCLEOTIDE SEQUENCE</scope>
    <source>
        <strain evidence="3">IM 151</strain>
    </source>
</reference>
<dbReference type="EMBL" id="NRRU01000065">
    <property type="protein sequence ID" value="MBK1714375.1"/>
    <property type="molecule type" value="Genomic_DNA"/>
</dbReference>
<feature type="domain" description="Glucose/Sorbosone dehydrogenase" evidence="2">
    <location>
        <begin position="116"/>
        <end position="352"/>
    </location>
</feature>
<accession>A0ABS1E0B1</accession>
<dbReference type="InterPro" id="IPR012938">
    <property type="entry name" value="Glc/Sorbosone_DH"/>
</dbReference>
<feature type="region of interest" description="Disordered" evidence="1">
    <location>
        <begin position="1"/>
        <end position="43"/>
    </location>
</feature>
<gene>
    <name evidence="3" type="ORF">CKO43_16510</name>
</gene>
<dbReference type="Gene3D" id="2.120.10.30">
    <property type="entry name" value="TolB, C-terminal domain"/>
    <property type="match status" value="1"/>
</dbReference>
<name>A0ABS1E0B1_RUBGE</name>